<keyword evidence="2" id="KW-1185">Reference proteome</keyword>
<comment type="caution">
    <text evidence="1">The sequence shown here is derived from an EMBL/GenBank/DDBJ whole genome shotgun (WGS) entry which is preliminary data.</text>
</comment>
<proteinExistence type="predicted"/>
<organism evidence="1 2">
    <name type="scientific">Hypoxylon rubiginosum</name>
    <dbReference type="NCBI Taxonomy" id="110542"/>
    <lineage>
        <taxon>Eukaryota</taxon>
        <taxon>Fungi</taxon>
        <taxon>Dikarya</taxon>
        <taxon>Ascomycota</taxon>
        <taxon>Pezizomycotina</taxon>
        <taxon>Sordariomycetes</taxon>
        <taxon>Xylariomycetidae</taxon>
        <taxon>Xylariales</taxon>
        <taxon>Hypoxylaceae</taxon>
        <taxon>Hypoxylon</taxon>
    </lineage>
</organism>
<gene>
    <name evidence="1" type="ORF">F4821DRAFT_276504</name>
</gene>
<dbReference type="EMBL" id="MU394298">
    <property type="protein sequence ID" value="KAI6088881.1"/>
    <property type="molecule type" value="Genomic_DNA"/>
</dbReference>
<protein>
    <submittedName>
        <fullName evidence="1">Uncharacterized protein</fullName>
    </submittedName>
</protein>
<sequence length="172" mass="19458">MRFYNSIVFIMAVLNTHSDVVHALPEYSQSGTYGERLHGRAGERLKGRATSTSLSTAEDQPTVKLTRDPDATNDKRGLAEPEETGLVERIPPLPEDEQNLKDWIEFTGVVVFCVGSVGYGIHRIFLYFTTDAQRRSWIQCLARAVHRSPQEVRDTITRVEQGGTELEERLRP</sequence>
<evidence type="ECO:0000313" key="1">
    <source>
        <dbReference type="EMBL" id="KAI6088881.1"/>
    </source>
</evidence>
<dbReference type="Proteomes" id="UP001497680">
    <property type="component" value="Unassembled WGS sequence"/>
</dbReference>
<accession>A0ACC0D8M6</accession>
<name>A0ACC0D8M6_9PEZI</name>
<evidence type="ECO:0000313" key="2">
    <source>
        <dbReference type="Proteomes" id="UP001497680"/>
    </source>
</evidence>
<reference evidence="1 2" key="1">
    <citation type="journal article" date="2022" name="New Phytol.">
        <title>Ecological generalism drives hyperdiversity of secondary metabolite gene clusters in xylarialean endophytes.</title>
        <authorList>
            <person name="Franco M.E.E."/>
            <person name="Wisecaver J.H."/>
            <person name="Arnold A.E."/>
            <person name="Ju Y.M."/>
            <person name="Slot J.C."/>
            <person name="Ahrendt S."/>
            <person name="Moore L.P."/>
            <person name="Eastman K.E."/>
            <person name="Scott K."/>
            <person name="Konkel Z."/>
            <person name="Mondo S.J."/>
            <person name="Kuo A."/>
            <person name="Hayes R.D."/>
            <person name="Haridas S."/>
            <person name="Andreopoulos B."/>
            <person name="Riley R."/>
            <person name="LaButti K."/>
            <person name="Pangilinan J."/>
            <person name="Lipzen A."/>
            <person name="Amirebrahimi M."/>
            <person name="Yan J."/>
            <person name="Adam C."/>
            <person name="Keymanesh K."/>
            <person name="Ng V."/>
            <person name="Louie K."/>
            <person name="Northen T."/>
            <person name="Drula E."/>
            <person name="Henrissat B."/>
            <person name="Hsieh H.M."/>
            <person name="Youens-Clark K."/>
            <person name="Lutzoni F."/>
            <person name="Miadlikowska J."/>
            <person name="Eastwood D.C."/>
            <person name="Hamelin R.C."/>
            <person name="Grigoriev I.V."/>
            <person name="U'Ren J.M."/>
        </authorList>
    </citation>
    <scope>NUCLEOTIDE SEQUENCE [LARGE SCALE GENOMIC DNA]</scope>
    <source>
        <strain evidence="1 2">ER1909</strain>
    </source>
</reference>